<dbReference type="Gene3D" id="1.25.10.10">
    <property type="entry name" value="Leucine-rich Repeat Variant"/>
    <property type="match status" value="1"/>
</dbReference>
<comment type="similarity">
    <text evidence="3 5">Belongs to the IPI1/TEX10 family.</text>
</comment>
<keyword evidence="5" id="KW-0690">Ribosome biogenesis</keyword>
<dbReference type="STRING" id="133381.A0A2T9ZHY3"/>
<dbReference type="GO" id="GO:0005634">
    <property type="term" value="C:nucleus"/>
    <property type="evidence" value="ECO:0007669"/>
    <property type="project" value="UniProtKB-SubCell"/>
</dbReference>
<dbReference type="Proteomes" id="UP000245609">
    <property type="component" value="Unassembled WGS sequence"/>
</dbReference>
<sequence length="747" mass="85106">MPKTSKKKKKEKTADFQKVKLKLGKKKPTAENFTDTSFKAKSIVLLSQNFHEESETNLPTFNNKTFSEFFVKARHYNANVRKDAIIGLNELLKSNISIIKLELEKLFNLSSKNIIDADHYVRKSNLDLVKLIYNNSNRKSSHPFISLHITYTLAGLSHIQEDIRSDAFKVLNLLIENVPEVLKLYAQNTRNEILISLLNYLRILFGSSSSDSKAGNPSELKFQGQVSQENEYTIQNSSVFLIPSSETPFLLEETVIDDLNLFEGSFKSDTSSSNLTLNSKDTKWYDGADSFSKKSLCLNLLENIFPFLEATWIETAPSLFDITTQTSAAIKTSRGKKKAQNNLVDLNIISSTIEILLLLWTAIDDGTFLSDIFEFIYYKTKAGQKCSPKDLKSLNGYQQYSFLLNIMAYFPLGSGYRDQNSLGTETSVLLLNTNLKITNLISILNNNLSIQFNKHSLKFKELKVQTYLAELFQNMHTGTKNNTNRAIKYISKVLGVKSSLFLPDTKPVVHIKDDSKSSISSTMGNQQFSELLLSIDSFLKNSKEFSFSYPVYASWVNNNDGNSEYEQKYVSDTYDLKCFGIEQEVNMNEDDFKSQINTLFRDWVLNLPKLLWNLKQINHEASETILDILGYCFRSPARIFGLELEGYEKLKMTLIPIFYVFMPKSGELYGPFLEYPISLQRKVLELVYYAAREKPIEKLTSAVNKCFEKINSTVSESTSPENRTLSNSDVIRNFAFEILPMLSPNLA</sequence>
<accession>A0A2T9ZHY3</accession>
<protein>
    <recommendedName>
        <fullName evidence="5">Pre-rRNA-processing protein</fullName>
    </recommendedName>
</protein>
<comment type="caution">
    <text evidence="7">The sequence shown here is derived from an EMBL/GenBank/DDBJ whole genome shotgun (WGS) entry which is preliminary data.</text>
</comment>
<feature type="domain" description="Pre-rRNA-processing protein Ipi1 N-terminal" evidence="6">
    <location>
        <begin position="142"/>
        <end position="214"/>
    </location>
</feature>
<keyword evidence="4 5" id="KW-0539">Nucleus</keyword>
<dbReference type="InterPro" id="IPR016024">
    <property type="entry name" value="ARM-type_fold"/>
</dbReference>
<comment type="subunit">
    <text evidence="5">Component of the RIX1 complex.</text>
</comment>
<comment type="function">
    <text evidence="1 5">Component of the RIX1 complex required for processing of ITS2 sequences from 35S pre-rRNA.</text>
</comment>
<dbReference type="GO" id="GO:0120330">
    <property type="term" value="C:rixosome complex"/>
    <property type="evidence" value="ECO:0007669"/>
    <property type="project" value="UniProtKB-UniRule"/>
</dbReference>
<evidence type="ECO:0000256" key="5">
    <source>
        <dbReference type="RuleBase" id="RU368021"/>
    </source>
</evidence>
<dbReference type="EMBL" id="MBFS01000151">
    <property type="protein sequence ID" value="PVV04191.1"/>
    <property type="molecule type" value="Genomic_DNA"/>
</dbReference>
<dbReference type="PANTHER" id="PTHR16056">
    <property type="entry name" value="REGULATOR OF MICROTUBULE DYNAMICS PROTEIN"/>
    <property type="match status" value="1"/>
</dbReference>
<dbReference type="PANTHER" id="PTHR16056:SF2">
    <property type="entry name" value="TESTIS-EXPRESSED PROTEIN 10"/>
    <property type="match status" value="1"/>
</dbReference>
<gene>
    <name evidence="7" type="ORF">BB560_001314</name>
</gene>
<reference evidence="7 8" key="1">
    <citation type="journal article" date="2018" name="MBio">
        <title>Comparative Genomics Reveals the Core Gene Toolbox for the Fungus-Insect Symbiosis.</title>
        <authorList>
            <person name="Wang Y."/>
            <person name="Stata M."/>
            <person name="Wang W."/>
            <person name="Stajich J.E."/>
            <person name="White M.M."/>
            <person name="Moncalvo J.M."/>
        </authorList>
    </citation>
    <scope>NUCLEOTIDE SEQUENCE [LARGE SCALE GENOMIC DNA]</scope>
    <source>
        <strain evidence="7 8">SC-DP-2</strain>
    </source>
</reference>
<name>A0A2T9ZHY3_9FUNG</name>
<comment type="subcellular location">
    <subcellularLocation>
        <location evidence="2 5">Nucleus</location>
    </subcellularLocation>
</comment>
<dbReference type="OrthoDB" id="361362at2759"/>
<dbReference type="Pfam" id="PF12333">
    <property type="entry name" value="Ipi1_N"/>
    <property type="match status" value="1"/>
</dbReference>
<dbReference type="InterPro" id="IPR011989">
    <property type="entry name" value="ARM-like"/>
</dbReference>
<evidence type="ECO:0000256" key="2">
    <source>
        <dbReference type="ARBA" id="ARBA00004123"/>
    </source>
</evidence>
<dbReference type="GO" id="GO:0006364">
    <property type="term" value="P:rRNA processing"/>
    <property type="evidence" value="ECO:0007669"/>
    <property type="project" value="UniProtKB-UniRule"/>
</dbReference>
<dbReference type="AlphaFoldDB" id="A0A2T9ZHY3"/>
<organism evidence="7 8">
    <name type="scientific">Smittium megazygosporum</name>
    <dbReference type="NCBI Taxonomy" id="133381"/>
    <lineage>
        <taxon>Eukaryota</taxon>
        <taxon>Fungi</taxon>
        <taxon>Fungi incertae sedis</taxon>
        <taxon>Zoopagomycota</taxon>
        <taxon>Kickxellomycotina</taxon>
        <taxon>Harpellomycetes</taxon>
        <taxon>Harpellales</taxon>
        <taxon>Legeriomycetaceae</taxon>
        <taxon>Smittium</taxon>
    </lineage>
</organism>
<keyword evidence="8" id="KW-1185">Reference proteome</keyword>
<evidence type="ECO:0000313" key="8">
    <source>
        <dbReference type="Proteomes" id="UP000245609"/>
    </source>
</evidence>
<keyword evidence="5" id="KW-0698">rRNA processing</keyword>
<dbReference type="SUPFAM" id="SSF48371">
    <property type="entry name" value="ARM repeat"/>
    <property type="match status" value="1"/>
</dbReference>
<evidence type="ECO:0000256" key="3">
    <source>
        <dbReference type="ARBA" id="ARBA00006427"/>
    </source>
</evidence>
<evidence type="ECO:0000313" key="7">
    <source>
        <dbReference type="EMBL" id="PVV04191.1"/>
    </source>
</evidence>
<evidence type="ECO:0000256" key="1">
    <source>
        <dbReference type="ARBA" id="ARBA00002355"/>
    </source>
</evidence>
<evidence type="ECO:0000256" key="4">
    <source>
        <dbReference type="ARBA" id="ARBA00023242"/>
    </source>
</evidence>
<dbReference type="InterPro" id="IPR024679">
    <property type="entry name" value="Ipi1_N"/>
</dbReference>
<evidence type="ECO:0000259" key="6">
    <source>
        <dbReference type="Pfam" id="PF12333"/>
    </source>
</evidence>
<proteinExistence type="inferred from homology"/>